<dbReference type="Gene3D" id="1.20.1510.10">
    <property type="entry name" value="Cation efflux protein transmembrane domain"/>
    <property type="match status" value="1"/>
</dbReference>
<dbReference type="InterPro" id="IPR027469">
    <property type="entry name" value="Cation_efflux_TMD_sf"/>
</dbReference>
<evidence type="ECO:0000259" key="12">
    <source>
        <dbReference type="Pfam" id="PF16916"/>
    </source>
</evidence>
<dbReference type="InterPro" id="IPR036837">
    <property type="entry name" value="Cation_efflux_CTD_sf"/>
</dbReference>
<evidence type="ECO:0000256" key="7">
    <source>
        <dbReference type="ARBA" id="ARBA00023065"/>
    </source>
</evidence>
<dbReference type="GO" id="GO:0005886">
    <property type="term" value="C:plasma membrane"/>
    <property type="evidence" value="ECO:0007669"/>
    <property type="project" value="TreeGrafter"/>
</dbReference>
<dbReference type="SUPFAM" id="SSF161111">
    <property type="entry name" value="Cation efflux protein transmembrane domain-like"/>
    <property type="match status" value="1"/>
</dbReference>
<evidence type="ECO:0000256" key="4">
    <source>
        <dbReference type="ARBA" id="ARBA00022692"/>
    </source>
</evidence>
<evidence type="ECO:0000256" key="1">
    <source>
        <dbReference type="ARBA" id="ARBA00004141"/>
    </source>
</evidence>
<dbReference type="PANTHER" id="PTHR11562">
    <property type="entry name" value="CATION EFFLUX PROTEIN/ ZINC TRANSPORTER"/>
    <property type="match status" value="1"/>
</dbReference>
<evidence type="ECO:0000256" key="6">
    <source>
        <dbReference type="ARBA" id="ARBA00022989"/>
    </source>
</evidence>
<dbReference type="SUPFAM" id="SSF160240">
    <property type="entry name" value="Cation efflux protein cytoplasmic domain-like"/>
    <property type="match status" value="1"/>
</dbReference>
<feature type="transmembrane region" description="Helical" evidence="10">
    <location>
        <begin position="86"/>
        <end position="103"/>
    </location>
</feature>
<feature type="domain" description="Cation efflux protein transmembrane" evidence="11">
    <location>
        <begin position="51"/>
        <end position="237"/>
    </location>
</feature>
<evidence type="ECO:0000256" key="10">
    <source>
        <dbReference type="SAM" id="Phobius"/>
    </source>
</evidence>
<dbReference type="STRING" id="460265.Mnod_3614"/>
<dbReference type="eggNOG" id="COG1230">
    <property type="taxonomic scope" value="Bacteria"/>
</dbReference>
<evidence type="ECO:0000259" key="11">
    <source>
        <dbReference type="Pfam" id="PF01545"/>
    </source>
</evidence>
<reference evidence="13 14" key="1">
    <citation type="submission" date="2009-01" db="EMBL/GenBank/DDBJ databases">
        <title>Complete sequence of chromosome of Methylobacterium nodulans ORS 2060.</title>
        <authorList>
            <consortium name="US DOE Joint Genome Institute"/>
            <person name="Lucas S."/>
            <person name="Copeland A."/>
            <person name="Lapidus A."/>
            <person name="Glavina del Rio T."/>
            <person name="Dalin E."/>
            <person name="Tice H."/>
            <person name="Bruce D."/>
            <person name="Goodwin L."/>
            <person name="Pitluck S."/>
            <person name="Sims D."/>
            <person name="Brettin T."/>
            <person name="Detter J.C."/>
            <person name="Han C."/>
            <person name="Larimer F."/>
            <person name="Land M."/>
            <person name="Hauser L."/>
            <person name="Kyrpides N."/>
            <person name="Ivanova N."/>
            <person name="Marx C.J."/>
            <person name="Richardson P."/>
        </authorList>
    </citation>
    <scope>NUCLEOTIDE SEQUENCE [LARGE SCALE GENOMIC DNA]</scope>
    <source>
        <strain evidence="14">LMG 21967 / CNCM I-2342 / ORS 2060</strain>
    </source>
</reference>
<evidence type="ECO:0000313" key="13">
    <source>
        <dbReference type="EMBL" id="ACL58523.1"/>
    </source>
</evidence>
<name>B8IQ23_METNO</name>
<comment type="subcellular location">
    <subcellularLocation>
        <location evidence="1">Membrane</location>
        <topology evidence="1">Multi-pass membrane protein</topology>
    </subcellularLocation>
</comment>
<dbReference type="HOGENOM" id="CLU_013430_0_0_5"/>
<feature type="transmembrane region" description="Helical" evidence="10">
    <location>
        <begin position="115"/>
        <end position="135"/>
    </location>
</feature>
<sequence length="332" mass="34450">MTLYLGGMGHDHAHHNHNGHDHPGHRHGHPHVHAGHAHVHAPARFGTAFAIGIALNTGFVLVEAVFGIVSDSVALLADAGHNLSDVLGLVVAWAAAVLGRRAPSARFTYGLRSSSILAALFNAVFLLVAVGAIAWEALQRFANPPPVAGPTVITVALVGIAINGITAWLFASGRRDDLNIRGAYLHMVADAAVSAGVVLAGIVIVLTGWSWVDPLVSLVIVAVIVAGTWGLLRDSVTMSLAAVPPGIDPAAVRLCLAERPGVAEVHDLHVWSMSTTETALTAHLVMPGGHPGNSFLGECAQVLRERFGIAHVTLQVELAGGPACALAPDHVV</sequence>
<accession>B8IQ23</accession>
<proteinExistence type="inferred from homology"/>
<dbReference type="InterPro" id="IPR002524">
    <property type="entry name" value="Cation_efflux"/>
</dbReference>
<dbReference type="KEGG" id="mno:Mnod_3614"/>
<feature type="transmembrane region" description="Helical" evidence="10">
    <location>
        <begin position="183"/>
        <end position="209"/>
    </location>
</feature>
<evidence type="ECO:0000256" key="9">
    <source>
        <dbReference type="SAM" id="MobiDB-lite"/>
    </source>
</evidence>
<keyword evidence="14" id="KW-1185">Reference proteome</keyword>
<feature type="transmembrane region" description="Helical" evidence="10">
    <location>
        <begin position="45"/>
        <end position="66"/>
    </location>
</feature>
<dbReference type="Pfam" id="PF16916">
    <property type="entry name" value="ZT_dimer"/>
    <property type="match status" value="1"/>
</dbReference>
<feature type="transmembrane region" description="Helical" evidence="10">
    <location>
        <begin position="215"/>
        <end position="232"/>
    </location>
</feature>
<dbReference type="EMBL" id="CP001349">
    <property type="protein sequence ID" value="ACL58523.1"/>
    <property type="molecule type" value="Genomic_DNA"/>
</dbReference>
<dbReference type="PANTHER" id="PTHR11562:SF17">
    <property type="entry name" value="RE54080P-RELATED"/>
    <property type="match status" value="1"/>
</dbReference>
<feature type="domain" description="Cation efflux protein cytoplasmic" evidence="12">
    <location>
        <begin position="244"/>
        <end position="317"/>
    </location>
</feature>
<dbReference type="AlphaFoldDB" id="B8IQ23"/>
<dbReference type="InterPro" id="IPR050681">
    <property type="entry name" value="CDF/SLC30A"/>
</dbReference>
<dbReference type="Pfam" id="PF01545">
    <property type="entry name" value="Cation_efflux"/>
    <property type="match status" value="1"/>
</dbReference>
<dbReference type="Proteomes" id="UP000008207">
    <property type="component" value="Chromosome"/>
</dbReference>
<keyword evidence="6 10" id="KW-1133">Transmembrane helix</keyword>
<evidence type="ECO:0000256" key="5">
    <source>
        <dbReference type="ARBA" id="ARBA00022906"/>
    </source>
</evidence>
<feature type="region of interest" description="Disordered" evidence="9">
    <location>
        <begin position="12"/>
        <end position="33"/>
    </location>
</feature>
<evidence type="ECO:0000313" key="14">
    <source>
        <dbReference type="Proteomes" id="UP000008207"/>
    </source>
</evidence>
<keyword evidence="4 10" id="KW-0812">Transmembrane</keyword>
<dbReference type="InterPro" id="IPR058533">
    <property type="entry name" value="Cation_efflux_TM"/>
</dbReference>
<gene>
    <name evidence="13" type="ordered locus">Mnod_3614</name>
</gene>
<keyword evidence="8 10" id="KW-0472">Membrane</keyword>
<keyword evidence="5" id="KW-0862">Zinc</keyword>
<feature type="transmembrane region" description="Helical" evidence="10">
    <location>
        <begin position="147"/>
        <end position="171"/>
    </location>
</feature>
<dbReference type="NCBIfam" id="TIGR01297">
    <property type="entry name" value="CDF"/>
    <property type="match status" value="1"/>
</dbReference>
<organism evidence="13 14">
    <name type="scientific">Methylobacterium nodulans (strain LMG 21967 / CNCM I-2342 / ORS 2060)</name>
    <dbReference type="NCBI Taxonomy" id="460265"/>
    <lineage>
        <taxon>Bacteria</taxon>
        <taxon>Pseudomonadati</taxon>
        <taxon>Pseudomonadota</taxon>
        <taxon>Alphaproteobacteria</taxon>
        <taxon>Hyphomicrobiales</taxon>
        <taxon>Methylobacteriaceae</taxon>
        <taxon>Methylobacterium</taxon>
    </lineage>
</organism>
<keyword evidence="5" id="KW-0864">Zinc transport</keyword>
<dbReference type="GO" id="GO:0005385">
    <property type="term" value="F:zinc ion transmembrane transporter activity"/>
    <property type="evidence" value="ECO:0007669"/>
    <property type="project" value="TreeGrafter"/>
</dbReference>
<evidence type="ECO:0000256" key="3">
    <source>
        <dbReference type="ARBA" id="ARBA00022448"/>
    </source>
</evidence>
<evidence type="ECO:0000256" key="2">
    <source>
        <dbReference type="ARBA" id="ARBA00008873"/>
    </source>
</evidence>
<evidence type="ECO:0000256" key="8">
    <source>
        <dbReference type="ARBA" id="ARBA00023136"/>
    </source>
</evidence>
<dbReference type="InterPro" id="IPR027470">
    <property type="entry name" value="Cation_efflux_CTD"/>
</dbReference>
<keyword evidence="3" id="KW-0813">Transport</keyword>
<protein>
    <submittedName>
        <fullName evidence="13">Cation diffusion facilitator family transporter</fullName>
    </submittedName>
</protein>
<comment type="similarity">
    <text evidence="2">Belongs to the cation diffusion facilitator (CDF) transporter (TC 2.A.4) family. SLC30A subfamily.</text>
</comment>
<keyword evidence="7" id="KW-0406">Ion transport</keyword>